<accession>A0A1T4VW22</accession>
<gene>
    <name evidence="13" type="ORF">SAMN02745702_01058</name>
</gene>
<evidence type="ECO:0000259" key="12">
    <source>
        <dbReference type="SMART" id="SM00228"/>
    </source>
</evidence>
<name>A0A1T4VW22_9BACT</name>
<keyword evidence="9 11" id="KW-0482">Metalloprotease</keyword>
<feature type="transmembrane region" description="Helical" evidence="11">
    <location>
        <begin position="328"/>
        <end position="346"/>
    </location>
</feature>
<dbReference type="InterPro" id="IPR036034">
    <property type="entry name" value="PDZ_sf"/>
</dbReference>
<dbReference type="InterPro" id="IPR041489">
    <property type="entry name" value="PDZ_6"/>
</dbReference>
<dbReference type="NCBIfam" id="TIGR00054">
    <property type="entry name" value="RIP metalloprotease RseP"/>
    <property type="match status" value="1"/>
</dbReference>
<dbReference type="OrthoDB" id="9782003at2"/>
<keyword evidence="7 11" id="KW-0862">Zinc</keyword>
<feature type="domain" description="PDZ" evidence="12">
    <location>
        <begin position="112"/>
        <end position="183"/>
    </location>
</feature>
<keyword evidence="14" id="KW-1185">Reference proteome</keyword>
<dbReference type="InterPro" id="IPR004387">
    <property type="entry name" value="Pept_M50_Zn"/>
</dbReference>
<evidence type="ECO:0000256" key="3">
    <source>
        <dbReference type="ARBA" id="ARBA00007931"/>
    </source>
</evidence>
<dbReference type="Proteomes" id="UP000189733">
    <property type="component" value="Unassembled WGS sequence"/>
</dbReference>
<dbReference type="PANTHER" id="PTHR42837:SF2">
    <property type="entry name" value="MEMBRANE METALLOPROTEASE ARASP2, CHLOROPLASTIC-RELATED"/>
    <property type="match status" value="1"/>
</dbReference>
<dbReference type="InterPro" id="IPR001478">
    <property type="entry name" value="PDZ"/>
</dbReference>
<dbReference type="STRING" id="1121442.SAMN02745702_01058"/>
<comment type="cofactor">
    <cofactor evidence="1 11">
        <name>Zn(2+)</name>
        <dbReference type="ChEBI" id="CHEBI:29105"/>
    </cofactor>
</comment>
<reference evidence="13 14" key="1">
    <citation type="submission" date="2017-02" db="EMBL/GenBank/DDBJ databases">
        <authorList>
            <person name="Peterson S.W."/>
        </authorList>
    </citation>
    <scope>NUCLEOTIDE SEQUENCE [LARGE SCALE GENOMIC DNA]</scope>
    <source>
        <strain evidence="13 14">DSM 18034</strain>
    </source>
</reference>
<keyword evidence="11" id="KW-0479">Metal-binding</keyword>
<evidence type="ECO:0000256" key="4">
    <source>
        <dbReference type="ARBA" id="ARBA00022670"/>
    </source>
</evidence>
<keyword evidence="6 11" id="KW-0378">Hydrolase</keyword>
<keyword evidence="10 11" id="KW-0472">Membrane</keyword>
<dbReference type="SMART" id="SM00228">
    <property type="entry name" value="PDZ"/>
    <property type="match status" value="1"/>
</dbReference>
<evidence type="ECO:0000256" key="1">
    <source>
        <dbReference type="ARBA" id="ARBA00001947"/>
    </source>
</evidence>
<dbReference type="RefSeq" id="WP_078684364.1">
    <property type="nucleotide sequence ID" value="NZ_FUYA01000003.1"/>
</dbReference>
<comment type="subcellular location">
    <subcellularLocation>
        <location evidence="2">Membrane</location>
        <topology evidence="2">Multi-pass membrane protein</topology>
    </subcellularLocation>
</comment>
<evidence type="ECO:0000256" key="2">
    <source>
        <dbReference type="ARBA" id="ARBA00004141"/>
    </source>
</evidence>
<dbReference type="CDD" id="cd06163">
    <property type="entry name" value="S2P-M50_PDZ_RseP-like"/>
    <property type="match status" value="1"/>
</dbReference>
<evidence type="ECO:0000256" key="6">
    <source>
        <dbReference type="ARBA" id="ARBA00022801"/>
    </source>
</evidence>
<evidence type="ECO:0000313" key="13">
    <source>
        <dbReference type="EMBL" id="SKA69192.1"/>
    </source>
</evidence>
<keyword evidence="8 11" id="KW-1133">Transmembrane helix</keyword>
<evidence type="ECO:0000256" key="8">
    <source>
        <dbReference type="ARBA" id="ARBA00022989"/>
    </source>
</evidence>
<dbReference type="InterPro" id="IPR008915">
    <property type="entry name" value="Peptidase_M50"/>
</dbReference>
<organism evidence="13 14">
    <name type="scientific">Desulfobaculum bizertense DSM 18034</name>
    <dbReference type="NCBI Taxonomy" id="1121442"/>
    <lineage>
        <taxon>Bacteria</taxon>
        <taxon>Pseudomonadati</taxon>
        <taxon>Thermodesulfobacteriota</taxon>
        <taxon>Desulfovibrionia</taxon>
        <taxon>Desulfovibrionales</taxon>
        <taxon>Desulfovibrionaceae</taxon>
        <taxon>Desulfobaculum</taxon>
    </lineage>
</organism>
<dbReference type="Gene3D" id="2.30.42.10">
    <property type="match status" value="1"/>
</dbReference>
<evidence type="ECO:0000256" key="11">
    <source>
        <dbReference type="RuleBase" id="RU362031"/>
    </source>
</evidence>
<feature type="transmembrane region" description="Helical" evidence="11">
    <location>
        <begin position="92"/>
        <end position="113"/>
    </location>
</feature>
<proteinExistence type="inferred from homology"/>
<evidence type="ECO:0000256" key="10">
    <source>
        <dbReference type="ARBA" id="ARBA00023136"/>
    </source>
</evidence>
<protein>
    <recommendedName>
        <fullName evidence="11">Zinc metalloprotease</fullName>
        <ecNumber evidence="11">3.4.24.-</ecNumber>
    </recommendedName>
</protein>
<dbReference type="SUPFAM" id="SSF50156">
    <property type="entry name" value="PDZ domain-like"/>
    <property type="match status" value="1"/>
</dbReference>
<feature type="transmembrane region" description="Helical" evidence="11">
    <location>
        <begin position="278"/>
        <end position="300"/>
    </location>
</feature>
<evidence type="ECO:0000256" key="5">
    <source>
        <dbReference type="ARBA" id="ARBA00022692"/>
    </source>
</evidence>
<evidence type="ECO:0000313" key="14">
    <source>
        <dbReference type="Proteomes" id="UP000189733"/>
    </source>
</evidence>
<dbReference type="AlphaFoldDB" id="A0A1T4VW22"/>
<evidence type="ECO:0000256" key="7">
    <source>
        <dbReference type="ARBA" id="ARBA00022833"/>
    </source>
</evidence>
<dbReference type="PANTHER" id="PTHR42837">
    <property type="entry name" value="REGULATOR OF SIGMA-E PROTEASE RSEP"/>
    <property type="match status" value="1"/>
</dbReference>
<dbReference type="GO" id="GO:0006508">
    <property type="term" value="P:proteolysis"/>
    <property type="evidence" value="ECO:0007669"/>
    <property type="project" value="UniProtKB-KW"/>
</dbReference>
<dbReference type="GO" id="GO:0004222">
    <property type="term" value="F:metalloendopeptidase activity"/>
    <property type="evidence" value="ECO:0007669"/>
    <property type="project" value="InterPro"/>
</dbReference>
<comment type="similarity">
    <text evidence="3 11">Belongs to the peptidase M50B family.</text>
</comment>
<keyword evidence="5 11" id="KW-0812">Transmembrane</keyword>
<dbReference type="GO" id="GO:0046872">
    <property type="term" value="F:metal ion binding"/>
    <property type="evidence" value="ECO:0007669"/>
    <property type="project" value="UniProtKB-KW"/>
</dbReference>
<dbReference type="EMBL" id="FUYA01000003">
    <property type="protein sequence ID" value="SKA69192.1"/>
    <property type="molecule type" value="Genomic_DNA"/>
</dbReference>
<dbReference type="Pfam" id="PF02163">
    <property type="entry name" value="Peptidase_M50"/>
    <property type="match status" value="1"/>
</dbReference>
<sequence length="355" mass="38581">MQGPIAIILVLGALIFFHELGHFLAARMLGIGVKTFSLGFGPKLLSYKKSQTRYQLSLIPLGGYVQLLGENTEDDLPEGFTREESFALRPPLHRMAVVAAGPIFNFILAWFIYSGIFMSHGMVELIPNIGGIQPESSAAVAGIQPGDTVTAVDGQPVRYWREMADAIAASEGKALDFEIQRGDETLNTNVTPRLMNRKNIFGETISTPMVGISASGKTIKIPLGVGSSLVQGGKQTWNITMLTLKGIGKLFQRVVPLDTVGGPIMIAQMVSQQAKEGLVNVLFLTAIISINLGLLNLFPIPVLDGGHLLFLSYEIVSRRPVSEQMQVITTRIGLFLLLGLMVLATYNDILRLFTN</sequence>
<dbReference type="CDD" id="cd23081">
    <property type="entry name" value="cpPDZ_EcRseP-like"/>
    <property type="match status" value="1"/>
</dbReference>
<dbReference type="GO" id="GO:0016020">
    <property type="term" value="C:membrane"/>
    <property type="evidence" value="ECO:0007669"/>
    <property type="project" value="UniProtKB-SubCell"/>
</dbReference>
<keyword evidence="4 13" id="KW-0645">Protease</keyword>
<evidence type="ECO:0000256" key="9">
    <source>
        <dbReference type="ARBA" id="ARBA00023049"/>
    </source>
</evidence>
<dbReference type="EC" id="3.4.24.-" evidence="11"/>
<dbReference type="Pfam" id="PF17820">
    <property type="entry name" value="PDZ_6"/>
    <property type="match status" value="1"/>
</dbReference>